<dbReference type="Gene3D" id="1.10.1740.10">
    <property type="match status" value="1"/>
</dbReference>
<evidence type="ECO:0000313" key="9">
    <source>
        <dbReference type="Proteomes" id="UP000323567"/>
    </source>
</evidence>
<dbReference type="SUPFAM" id="SSF88946">
    <property type="entry name" value="Sigma2 domain of RNA polymerase sigma factors"/>
    <property type="match status" value="1"/>
</dbReference>
<dbReference type="AlphaFoldDB" id="A0A5B3FXG6"/>
<evidence type="ECO:0000256" key="2">
    <source>
        <dbReference type="ARBA" id="ARBA00023015"/>
    </source>
</evidence>
<dbReference type="InterPro" id="IPR013325">
    <property type="entry name" value="RNA_pol_sigma_r2"/>
</dbReference>
<dbReference type="SMART" id="SM00421">
    <property type="entry name" value="HTH_LUXR"/>
    <property type="match status" value="1"/>
</dbReference>
<gene>
    <name evidence="7" type="ORF">F2Y07_13900</name>
    <name evidence="6" type="ORF">F2Y13_14255</name>
</gene>
<dbReference type="PANTHER" id="PTHR43133">
    <property type="entry name" value="RNA POLYMERASE ECF-TYPE SIGMA FACTO"/>
    <property type="match status" value="1"/>
</dbReference>
<evidence type="ECO:0000256" key="1">
    <source>
        <dbReference type="ARBA" id="ARBA00010641"/>
    </source>
</evidence>
<reference evidence="8 9" key="1">
    <citation type="journal article" date="2019" name="Nat. Med.">
        <title>A library of human gut bacterial isolates paired with longitudinal multiomics data enables mechanistic microbiome research.</title>
        <authorList>
            <person name="Poyet M."/>
            <person name="Groussin M."/>
            <person name="Gibbons S.M."/>
            <person name="Avila-Pacheco J."/>
            <person name="Jiang X."/>
            <person name="Kearney S.M."/>
            <person name="Perrotta A.R."/>
            <person name="Berdy B."/>
            <person name="Zhao S."/>
            <person name="Lieberman T.D."/>
            <person name="Swanson P.K."/>
            <person name="Smith M."/>
            <person name="Roesemann S."/>
            <person name="Alexander J.E."/>
            <person name="Rich S.A."/>
            <person name="Livny J."/>
            <person name="Vlamakis H."/>
            <person name="Clish C."/>
            <person name="Bullock K."/>
            <person name="Deik A."/>
            <person name="Scott J."/>
            <person name="Pierce K.A."/>
            <person name="Xavier R.J."/>
            <person name="Alm E.J."/>
        </authorList>
    </citation>
    <scope>NUCLEOTIDE SEQUENCE [LARGE SCALE GENOMIC DNA]</scope>
    <source>
        <strain evidence="7 8">BIOML-A1</strain>
        <strain evidence="6 9">BIOML-A2</strain>
    </source>
</reference>
<dbReference type="GO" id="GO:0003677">
    <property type="term" value="F:DNA binding"/>
    <property type="evidence" value="ECO:0007669"/>
    <property type="project" value="InterPro"/>
</dbReference>
<dbReference type="NCBIfam" id="TIGR02937">
    <property type="entry name" value="sigma70-ECF"/>
    <property type="match status" value="1"/>
</dbReference>
<feature type="domain" description="HTH luxR-type" evidence="5">
    <location>
        <begin position="125"/>
        <end position="184"/>
    </location>
</feature>
<evidence type="ECO:0000313" key="8">
    <source>
        <dbReference type="Proteomes" id="UP000322658"/>
    </source>
</evidence>
<sequence>MHSESKRYDFERLYIDCQPRLTAYALRFVNNPIEAQDLVHDCFMALWDRQAPLDPEEARMLLFAMTRNRCLNYLKHKSIVDKYTISCLARAKIGEERLYNYDFSFAENGHPYLYQELEQQIQRIMDSLPERCREVFFLSRFQGLKNREIAERLHISLHTVERHIQRALRIFAEALEREQSIYLQILILAWLMNQPS</sequence>
<evidence type="ECO:0000256" key="4">
    <source>
        <dbReference type="ARBA" id="ARBA00023163"/>
    </source>
</evidence>
<dbReference type="Gene3D" id="1.10.10.10">
    <property type="entry name" value="Winged helix-like DNA-binding domain superfamily/Winged helix DNA-binding domain"/>
    <property type="match status" value="1"/>
</dbReference>
<dbReference type="InterPro" id="IPR014327">
    <property type="entry name" value="RNA_pol_sigma70_bacteroid"/>
</dbReference>
<keyword evidence="3" id="KW-0731">Sigma factor</keyword>
<comment type="caution">
    <text evidence="6">The sequence shown here is derived from an EMBL/GenBank/DDBJ whole genome shotgun (WGS) entry which is preliminary data.</text>
</comment>
<dbReference type="GO" id="GO:0016987">
    <property type="term" value="F:sigma factor activity"/>
    <property type="evidence" value="ECO:0007669"/>
    <property type="project" value="UniProtKB-KW"/>
</dbReference>
<dbReference type="GO" id="GO:0006352">
    <property type="term" value="P:DNA-templated transcription initiation"/>
    <property type="evidence" value="ECO:0007669"/>
    <property type="project" value="InterPro"/>
</dbReference>
<name>A0A5B3FXG6_9BACT</name>
<organism evidence="6 9">
    <name type="scientific">Alistipes shahii</name>
    <dbReference type="NCBI Taxonomy" id="328814"/>
    <lineage>
        <taxon>Bacteria</taxon>
        <taxon>Pseudomonadati</taxon>
        <taxon>Bacteroidota</taxon>
        <taxon>Bacteroidia</taxon>
        <taxon>Bacteroidales</taxon>
        <taxon>Rikenellaceae</taxon>
        <taxon>Alistipes</taxon>
    </lineage>
</organism>
<dbReference type="InterPro" id="IPR039425">
    <property type="entry name" value="RNA_pol_sigma-70-like"/>
</dbReference>
<dbReference type="RefSeq" id="WP_022061676.1">
    <property type="nucleotide sequence ID" value="NZ_CATVWL010000032.1"/>
</dbReference>
<dbReference type="InterPro" id="IPR013324">
    <property type="entry name" value="RNA_pol_sigma_r3/r4-like"/>
</dbReference>
<proteinExistence type="inferred from homology"/>
<dbReference type="InterPro" id="IPR036388">
    <property type="entry name" value="WH-like_DNA-bd_sf"/>
</dbReference>
<evidence type="ECO:0000256" key="3">
    <source>
        <dbReference type="ARBA" id="ARBA00023082"/>
    </source>
</evidence>
<dbReference type="PANTHER" id="PTHR43133:SF46">
    <property type="entry name" value="RNA POLYMERASE SIGMA-70 FACTOR ECF SUBFAMILY"/>
    <property type="match status" value="1"/>
</dbReference>
<dbReference type="InterPro" id="IPR014284">
    <property type="entry name" value="RNA_pol_sigma-70_dom"/>
</dbReference>
<keyword evidence="2" id="KW-0805">Transcription regulation</keyword>
<dbReference type="CDD" id="cd06171">
    <property type="entry name" value="Sigma70_r4"/>
    <property type="match status" value="1"/>
</dbReference>
<dbReference type="SUPFAM" id="SSF88659">
    <property type="entry name" value="Sigma3 and sigma4 domains of RNA polymerase sigma factors"/>
    <property type="match status" value="1"/>
</dbReference>
<protein>
    <submittedName>
        <fullName evidence="6">RNA polymerase sigma-70 factor</fullName>
    </submittedName>
</protein>
<dbReference type="InterPro" id="IPR000792">
    <property type="entry name" value="Tscrpt_reg_LuxR_C"/>
</dbReference>
<dbReference type="EMBL" id="VVXJ01000050">
    <property type="protein sequence ID" value="KAA2372617.1"/>
    <property type="molecule type" value="Genomic_DNA"/>
</dbReference>
<accession>A0A5B3FXG6</accession>
<dbReference type="Pfam" id="PF08281">
    <property type="entry name" value="Sigma70_r4_2"/>
    <property type="match status" value="1"/>
</dbReference>
<dbReference type="EMBL" id="VVXK01000030">
    <property type="protein sequence ID" value="KAA2365809.1"/>
    <property type="molecule type" value="Genomic_DNA"/>
</dbReference>
<dbReference type="NCBIfam" id="TIGR02985">
    <property type="entry name" value="Sig70_bacteroi1"/>
    <property type="match status" value="1"/>
</dbReference>
<dbReference type="Proteomes" id="UP000322658">
    <property type="component" value="Unassembled WGS sequence"/>
</dbReference>
<evidence type="ECO:0000313" key="7">
    <source>
        <dbReference type="EMBL" id="KAA2372617.1"/>
    </source>
</evidence>
<evidence type="ECO:0000259" key="5">
    <source>
        <dbReference type="SMART" id="SM00421"/>
    </source>
</evidence>
<dbReference type="InterPro" id="IPR007627">
    <property type="entry name" value="RNA_pol_sigma70_r2"/>
</dbReference>
<comment type="similarity">
    <text evidence="1">Belongs to the sigma-70 factor family. ECF subfamily.</text>
</comment>
<evidence type="ECO:0000313" key="6">
    <source>
        <dbReference type="EMBL" id="KAA2365809.1"/>
    </source>
</evidence>
<keyword evidence="4" id="KW-0804">Transcription</keyword>
<dbReference type="Proteomes" id="UP000323567">
    <property type="component" value="Unassembled WGS sequence"/>
</dbReference>
<dbReference type="Pfam" id="PF04542">
    <property type="entry name" value="Sigma70_r2"/>
    <property type="match status" value="1"/>
</dbReference>
<dbReference type="InterPro" id="IPR013249">
    <property type="entry name" value="RNA_pol_sigma70_r4_t2"/>
</dbReference>